<evidence type="ECO:0000256" key="3">
    <source>
        <dbReference type="ARBA" id="ARBA00023274"/>
    </source>
</evidence>
<dbReference type="InterPro" id="IPR038657">
    <property type="entry name" value="Ribosomal_bL19_sf"/>
</dbReference>
<keyword evidence="2" id="KW-0689">Ribosomal protein</keyword>
<gene>
    <name evidence="4" type="ORF">FWILDA_LOCUS18513</name>
</gene>
<dbReference type="Pfam" id="PF01245">
    <property type="entry name" value="Ribosomal_L19"/>
    <property type="match status" value="1"/>
</dbReference>
<evidence type="ECO:0000256" key="1">
    <source>
        <dbReference type="ARBA" id="ARBA00005781"/>
    </source>
</evidence>
<name>A0A9W4WZT0_9GLOM</name>
<dbReference type="InterPro" id="IPR001857">
    <property type="entry name" value="Ribosomal_bL19"/>
</dbReference>
<dbReference type="GO" id="GO:0006412">
    <property type="term" value="P:translation"/>
    <property type="evidence" value="ECO:0007669"/>
    <property type="project" value="InterPro"/>
</dbReference>
<sequence length="223" mass="25169">IKEMGLVEEVKELIRVFTNHLNKLADKVSQYQDIPSTESERMLEKLSGDIKNEVGQNTPPPIPADQNFDGVLSSIGEIFKAIGDSNKSELFADVDGALSNEQSKGDKQYFRTDLPSLQVGDKVEVATKNFRQSEKEKNDSVLKPRLAHFKGTVIAQRNQNQISYTFSVLKDSKGRDKLAIRSTFSYHSPFIVSVKKTGKIMRKVCRAKLNYLEKELAEKKDNE</sequence>
<dbReference type="SUPFAM" id="SSF50104">
    <property type="entry name" value="Translation proteins SH3-like domain"/>
    <property type="match status" value="1"/>
</dbReference>
<feature type="non-terminal residue" evidence="4">
    <location>
        <position position="223"/>
    </location>
</feature>
<dbReference type="GO" id="GO:0005840">
    <property type="term" value="C:ribosome"/>
    <property type="evidence" value="ECO:0007669"/>
    <property type="project" value="UniProtKB-KW"/>
</dbReference>
<keyword evidence="5" id="KW-1185">Reference proteome</keyword>
<dbReference type="EMBL" id="CAMKVN010018312">
    <property type="protein sequence ID" value="CAI2198318.1"/>
    <property type="molecule type" value="Genomic_DNA"/>
</dbReference>
<dbReference type="InterPro" id="IPR008991">
    <property type="entry name" value="Translation_prot_SH3-like_sf"/>
</dbReference>
<evidence type="ECO:0000256" key="2">
    <source>
        <dbReference type="ARBA" id="ARBA00022980"/>
    </source>
</evidence>
<comment type="similarity">
    <text evidence="1">Belongs to the bacterial ribosomal protein bL19 family.</text>
</comment>
<dbReference type="AlphaFoldDB" id="A0A9W4WZT0"/>
<proteinExistence type="inferred from homology"/>
<protein>
    <submittedName>
        <fullName evidence="4">1054_t:CDS:1</fullName>
    </submittedName>
</protein>
<reference evidence="4" key="1">
    <citation type="submission" date="2022-08" db="EMBL/GenBank/DDBJ databases">
        <authorList>
            <person name="Kallberg Y."/>
            <person name="Tangrot J."/>
            <person name="Rosling A."/>
        </authorList>
    </citation>
    <scope>NUCLEOTIDE SEQUENCE</scope>
    <source>
        <strain evidence="4">Wild A</strain>
    </source>
</reference>
<comment type="caution">
    <text evidence="4">The sequence shown here is derived from an EMBL/GenBank/DDBJ whole genome shotgun (WGS) entry which is preliminary data.</text>
</comment>
<dbReference type="Gene3D" id="2.30.30.790">
    <property type="match status" value="1"/>
</dbReference>
<organism evidence="4 5">
    <name type="scientific">Funneliformis geosporum</name>
    <dbReference type="NCBI Taxonomy" id="1117311"/>
    <lineage>
        <taxon>Eukaryota</taxon>
        <taxon>Fungi</taxon>
        <taxon>Fungi incertae sedis</taxon>
        <taxon>Mucoromycota</taxon>
        <taxon>Glomeromycotina</taxon>
        <taxon>Glomeromycetes</taxon>
        <taxon>Glomerales</taxon>
        <taxon>Glomeraceae</taxon>
        <taxon>Funneliformis</taxon>
    </lineage>
</organism>
<keyword evidence="3" id="KW-0687">Ribonucleoprotein</keyword>
<evidence type="ECO:0000313" key="5">
    <source>
        <dbReference type="Proteomes" id="UP001153678"/>
    </source>
</evidence>
<dbReference type="GO" id="GO:0003735">
    <property type="term" value="F:structural constituent of ribosome"/>
    <property type="evidence" value="ECO:0007669"/>
    <property type="project" value="InterPro"/>
</dbReference>
<accession>A0A9W4WZT0</accession>
<dbReference type="GO" id="GO:1990904">
    <property type="term" value="C:ribonucleoprotein complex"/>
    <property type="evidence" value="ECO:0007669"/>
    <property type="project" value="UniProtKB-KW"/>
</dbReference>
<evidence type="ECO:0000313" key="4">
    <source>
        <dbReference type="EMBL" id="CAI2198318.1"/>
    </source>
</evidence>
<dbReference type="Proteomes" id="UP001153678">
    <property type="component" value="Unassembled WGS sequence"/>
</dbReference>